<protein>
    <submittedName>
        <fullName evidence="1">Uncharacterized protein</fullName>
    </submittedName>
</protein>
<proteinExistence type="predicted"/>
<evidence type="ECO:0000313" key="1">
    <source>
        <dbReference type="EMBL" id="GFO38918.1"/>
    </source>
</evidence>
<gene>
    <name evidence="1" type="ORF">PoB_006542300</name>
</gene>
<accession>A0AAV4D4H4</accession>
<dbReference type="EMBL" id="BLXT01007365">
    <property type="protein sequence ID" value="GFO38918.1"/>
    <property type="molecule type" value="Genomic_DNA"/>
</dbReference>
<dbReference type="AlphaFoldDB" id="A0AAV4D4H4"/>
<reference evidence="1 2" key="1">
    <citation type="journal article" date="2021" name="Elife">
        <title>Chloroplast acquisition without the gene transfer in kleptoplastic sea slugs, Plakobranchus ocellatus.</title>
        <authorList>
            <person name="Maeda T."/>
            <person name="Takahashi S."/>
            <person name="Yoshida T."/>
            <person name="Shimamura S."/>
            <person name="Takaki Y."/>
            <person name="Nagai Y."/>
            <person name="Toyoda A."/>
            <person name="Suzuki Y."/>
            <person name="Arimoto A."/>
            <person name="Ishii H."/>
            <person name="Satoh N."/>
            <person name="Nishiyama T."/>
            <person name="Hasebe M."/>
            <person name="Maruyama T."/>
            <person name="Minagawa J."/>
            <person name="Obokata J."/>
            <person name="Shigenobu S."/>
        </authorList>
    </citation>
    <scope>NUCLEOTIDE SEQUENCE [LARGE SCALE GENOMIC DNA]</scope>
</reference>
<evidence type="ECO:0000313" key="2">
    <source>
        <dbReference type="Proteomes" id="UP000735302"/>
    </source>
</evidence>
<keyword evidence="2" id="KW-1185">Reference proteome</keyword>
<dbReference type="Proteomes" id="UP000735302">
    <property type="component" value="Unassembled WGS sequence"/>
</dbReference>
<name>A0AAV4D4H4_9GAST</name>
<organism evidence="1 2">
    <name type="scientific">Plakobranchus ocellatus</name>
    <dbReference type="NCBI Taxonomy" id="259542"/>
    <lineage>
        <taxon>Eukaryota</taxon>
        <taxon>Metazoa</taxon>
        <taxon>Spiralia</taxon>
        <taxon>Lophotrochozoa</taxon>
        <taxon>Mollusca</taxon>
        <taxon>Gastropoda</taxon>
        <taxon>Heterobranchia</taxon>
        <taxon>Euthyneura</taxon>
        <taxon>Panpulmonata</taxon>
        <taxon>Sacoglossa</taxon>
        <taxon>Placobranchoidea</taxon>
        <taxon>Plakobranchidae</taxon>
        <taxon>Plakobranchus</taxon>
    </lineage>
</organism>
<comment type="caution">
    <text evidence="1">The sequence shown here is derived from an EMBL/GenBank/DDBJ whole genome shotgun (WGS) entry which is preliminary data.</text>
</comment>
<sequence>MPRKQFHDIFLLQPNILQINGDQLRRTKGPSETGMLQVVTACIFSEIRRTKGPSETGMLQVVTACIFPKIRRTKGPSETGMLQVVTACIFPKIRRTKGPIEMSTLQAANCLYLSSRLPSTRLYKLQSDKVAKPKQVIFIPVYL</sequence>